<dbReference type="Pfam" id="PF00583">
    <property type="entry name" value="Acetyltransf_1"/>
    <property type="match status" value="1"/>
</dbReference>
<keyword evidence="1 4" id="KW-0808">Transferase</keyword>
<accession>A0ABW0BR89</accession>
<evidence type="ECO:0000259" key="3">
    <source>
        <dbReference type="PROSITE" id="PS51186"/>
    </source>
</evidence>
<comment type="caution">
    <text evidence="4">The sequence shown here is derived from an EMBL/GenBank/DDBJ whole genome shotgun (WGS) entry which is preliminary data.</text>
</comment>
<evidence type="ECO:0000313" key="5">
    <source>
        <dbReference type="Proteomes" id="UP001596087"/>
    </source>
</evidence>
<dbReference type="PANTHER" id="PTHR43877:SF2">
    <property type="entry name" value="AMINOALKYLPHOSPHONATE N-ACETYLTRANSFERASE-RELATED"/>
    <property type="match status" value="1"/>
</dbReference>
<dbReference type="Proteomes" id="UP001596087">
    <property type="component" value="Unassembled WGS sequence"/>
</dbReference>
<protein>
    <submittedName>
        <fullName evidence="4">GNAT family N-acetyltransferase</fullName>
        <ecNumber evidence="4">2.3.-.-</ecNumber>
    </submittedName>
</protein>
<dbReference type="RefSeq" id="WP_378593483.1">
    <property type="nucleotide sequence ID" value="NZ_JBHSKD010000027.1"/>
</dbReference>
<dbReference type="SUPFAM" id="SSF55729">
    <property type="entry name" value="Acyl-CoA N-acyltransferases (Nat)"/>
    <property type="match status" value="1"/>
</dbReference>
<dbReference type="InterPro" id="IPR016181">
    <property type="entry name" value="Acyl_CoA_acyltransferase"/>
</dbReference>
<dbReference type="CDD" id="cd04301">
    <property type="entry name" value="NAT_SF"/>
    <property type="match status" value="1"/>
</dbReference>
<dbReference type="EMBL" id="JBHSKD010000027">
    <property type="protein sequence ID" value="MFC5179392.1"/>
    <property type="molecule type" value="Genomic_DNA"/>
</dbReference>
<proteinExistence type="predicted"/>
<evidence type="ECO:0000256" key="1">
    <source>
        <dbReference type="ARBA" id="ARBA00022679"/>
    </source>
</evidence>
<dbReference type="PANTHER" id="PTHR43877">
    <property type="entry name" value="AMINOALKYLPHOSPHONATE N-ACETYLTRANSFERASE-RELATED-RELATED"/>
    <property type="match status" value="1"/>
</dbReference>
<dbReference type="GO" id="GO:0016746">
    <property type="term" value="F:acyltransferase activity"/>
    <property type="evidence" value="ECO:0007669"/>
    <property type="project" value="UniProtKB-KW"/>
</dbReference>
<dbReference type="Gene3D" id="3.40.630.30">
    <property type="match status" value="1"/>
</dbReference>
<dbReference type="InterPro" id="IPR050832">
    <property type="entry name" value="Bact_Acetyltransf"/>
</dbReference>
<organism evidence="4 5">
    <name type="scientific">Nocardioides taihuensis</name>
    <dbReference type="NCBI Taxonomy" id="1835606"/>
    <lineage>
        <taxon>Bacteria</taxon>
        <taxon>Bacillati</taxon>
        <taxon>Actinomycetota</taxon>
        <taxon>Actinomycetes</taxon>
        <taxon>Propionibacteriales</taxon>
        <taxon>Nocardioidaceae</taxon>
        <taxon>Nocardioides</taxon>
    </lineage>
</organism>
<dbReference type="InterPro" id="IPR000182">
    <property type="entry name" value="GNAT_dom"/>
</dbReference>
<dbReference type="PROSITE" id="PS51186">
    <property type="entry name" value="GNAT"/>
    <property type="match status" value="1"/>
</dbReference>
<name>A0ABW0BR89_9ACTN</name>
<feature type="domain" description="N-acetyltransferase" evidence="3">
    <location>
        <begin position="16"/>
        <end position="170"/>
    </location>
</feature>
<gene>
    <name evidence="4" type="ORF">ACFPGP_22115</name>
</gene>
<keyword evidence="2 4" id="KW-0012">Acyltransferase</keyword>
<reference evidence="5" key="1">
    <citation type="journal article" date="2019" name="Int. J. Syst. Evol. Microbiol.">
        <title>The Global Catalogue of Microorganisms (GCM) 10K type strain sequencing project: providing services to taxonomists for standard genome sequencing and annotation.</title>
        <authorList>
            <consortium name="The Broad Institute Genomics Platform"/>
            <consortium name="The Broad Institute Genome Sequencing Center for Infectious Disease"/>
            <person name="Wu L."/>
            <person name="Ma J."/>
        </authorList>
    </citation>
    <scope>NUCLEOTIDE SEQUENCE [LARGE SCALE GENOMIC DNA]</scope>
    <source>
        <strain evidence="5">DFY41</strain>
    </source>
</reference>
<dbReference type="EC" id="2.3.-.-" evidence="4"/>
<evidence type="ECO:0000256" key="2">
    <source>
        <dbReference type="ARBA" id="ARBA00023315"/>
    </source>
</evidence>
<sequence>MARTTDGDLRGRAATVDLRVVPPDDPVARAAVARYFAELDERFPGGFDPGEAGYAGSSADPGVFVVATHDGQPVACGGVVPLGGTDGRAPTEAAEIKRMWVDPAWRGVGLGSRLLRHLEQQARDLGHRRVLLDTNATLLEAVAMYERAGYVSIERYNDNPYAQAWFAKDL</sequence>
<keyword evidence="5" id="KW-1185">Reference proteome</keyword>
<evidence type="ECO:0000313" key="4">
    <source>
        <dbReference type="EMBL" id="MFC5179392.1"/>
    </source>
</evidence>